<dbReference type="Pfam" id="PF01965">
    <property type="entry name" value="DJ-1_PfpI"/>
    <property type="match status" value="1"/>
</dbReference>
<feature type="domain" description="DJ-1/PfpI" evidence="1">
    <location>
        <begin position="61"/>
        <end position="221"/>
    </location>
</feature>
<name>A0A3M8T091_9GAMM</name>
<organism evidence="2 3">
    <name type="scientific">Montanilutibacter psychrotolerans</name>
    <dbReference type="NCBI Taxonomy" id="1327343"/>
    <lineage>
        <taxon>Bacteria</taxon>
        <taxon>Pseudomonadati</taxon>
        <taxon>Pseudomonadota</taxon>
        <taxon>Gammaproteobacteria</taxon>
        <taxon>Lysobacterales</taxon>
        <taxon>Lysobacteraceae</taxon>
        <taxon>Montanilutibacter</taxon>
    </lineage>
</organism>
<keyword evidence="3" id="KW-1185">Reference proteome</keyword>
<dbReference type="PANTHER" id="PTHR43130">
    <property type="entry name" value="ARAC-FAMILY TRANSCRIPTIONAL REGULATOR"/>
    <property type="match status" value="1"/>
</dbReference>
<dbReference type="GO" id="GO:0006355">
    <property type="term" value="P:regulation of DNA-templated transcription"/>
    <property type="evidence" value="ECO:0007669"/>
    <property type="project" value="TreeGrafter"/>
</dbReference>
<evidence type="ECO:0000313" key="2">
    <source>
        <dbReference type="EMBL" id="RNF85106.1"/>
    </source>
</evidence>
<dbReference type="AlphaFoldDB" id="A0A3M8T091"/>
<dbReference type="Proteomes" id="UP000267049">
    <property type="component" value="Unassembled WGS sequence"/>
</dbReference>
<dbReference type="InterPro" id="IPR029062">
    <property type="entry name" value="Class_I_gatase-like"/>
</dbReference>
<dbReference type="OrthoDB" id="9803764at2"/>
<reference evidence="2 3" key="1">
    <citation type="submission" date="2018-11" db="EMBL/GenBank/DDBJ databases">
        <title>Lysobacter cryohumiis sp. nov., isolated from soil in the Tianshan Mountains, Xinjiang, China.</title>
        <authorList>
            <person name="Luo Y."/>
            <person name="Sheng H."/>
        </authorList>
    </citation>
    <scope>NUCLEOTIDE SEQUENCE [LARGE SCALE GENOMIC DNA]</scope>
    <source>
        <strain evidence="2 3">ZS60</strain>
    </source>
</reference>
<dbReference type="InterPro" id="IPR002818">
    <property type="entry name" value="DJ-1/PfpI"/>
</dbReference>
<dbReference type="SUPFAM" id="SSF52317">
    <property type="entry name" value="Class I glutamine amidotransferase-like"/>
    <property type="match status" value="1"/>
</dbReference>
<protein>
    <submittedName>
        <fullName evidence="2">DJ-1/PfpI family protein</fullName>
    </submittedName>
</protein>
<dbReference type="PANTHER" id="PTHR43130:SF3">
    <property type="entry name" value="HTH-TYPE TRANSCRIPTIONAL REGULATOR RV1931C"/>
    <property type="match status" value="1"/>
</dbReference>
<evidence type="ECO:0000313" key="3">
    <source>
        <dbReference type="Proteomes" id="UP000267049"/>
    </source>
</evidence>
<sequence length="358" mass="38673">MSRSVRLMSASACGVRIAWAALTGETRMRQRWIVLLSVLFFGLLSLPALAANAPSSPSEVRVGVVLFDGVQIIDFAGPYEVFGNAGFGVVTLSHDGKPVTTAMGLTVTPDASFADAPPFDVLLVPGGDVGDAQKDPQVLSFIREHAAGSRHVLSVCTGAFILAGAGLLDGQQATTFTPRIDELARQFPAVNVIRDVRWADNGRIVTAAGLSSGLDAALHVVARLKGTEKAQSVALHLEYDWKPEGGFVRSRMADRHVPRSLDKAVEWPKDLAMSQEFSLGDEQQWRMRFHVTAGTTADDLLQRIAKGIASLPEWTREPGTNRWTADKEGRRVRLELDTTAGSSASDYRLDLRVATTLP</sequence>
<proteinExistence type="predicted"/>
<comment type="caution">
    <text evidence="2">The sequence shown here is derived from an EMBL/GenBank/DDBJ whole genome shotgun (WGS) entry which is preliminary data.</text>
</comment>
<dbReference type="CDD" id="cd03139">
    <property type="entry name" value="GATase1_PfpI_2"/>
    <property type="match status" value="1"/>
</dbReference>
<dbReference type="InterPro" id="IPR052158">
    <property type="entry name" value="INH-QAR"/>
</dbReference>
<evidence type="ECO:0000259" key="1">
    <source>
        <dbReference type="Pfam" id="PF01965"/>
    </source>
</evidence>
<dbReference type="Gene3D" id="3.40.50.880">
    <property type="match status" value="1"/>
</dbReference>
<dbReference type="EMBL" id="RIBS01000002">
    <property type="protein sequence ID" value="RNF85106.1"/>
    <property type="molecule type" value="Genomic_DNA"/>
</dbReference>
<gene>
    <name evidence="2" type="ORF">EER27_04815</name>
</gene>
<accession>A0A3M8T091</accession>